<accession>A0A1H0T313</accession>
<dbReference type="RefSeq" id="WP_091380145.1">
    <property type="nucleotide sequence ID" value="NZ_FNDV01000011.1"/>
</dbReference>
<dbReference type="EMBL" id="FNJB01000009">
    <property type="protein sequence ID" value="SDP47946.1"/>
    <property type="molecule type" value="Genomic_DNA"/>
</dbReference>
<evidence type="ECO:0000313" key="2">
    <source>
        <dbReference type="Proteomes" id="UP000199651"/>
    </source>
</evidence>
<evidence type="ECO:0000313" key="1">
    <source>
        <dbReference type="EMBL" id="SDP47946.1"/>
    </source>
</evidence>
<organism evidence="1 2">
    <name type="scientific">Actinokineospora alba</name>
    <dbReference type="NCBI Taxonomy" id="504798"/>
    <lineage>
        <taxon>Bacteria</taxon>
        <taxon>Bacillati</taxon>
        <taxon>Actinomycetota</taxon>
        <taxon>Actinomycetes</taxon>
        <taxon>Pseudonocardiales</taxon>
        <taxon>Pseudonocardiaceae</taxon>
        <taxon>Actinokineospora</taxon>
    </lineage>
</organism>
<gene>
    <name evidence="1" type="ORF">SAMN05192558_109221</name>
</gene>
<dbReference type="Proteomes" id="UP000199651">
    <property type="component" value="Unassembled WGS sequence"/>
</dbReference>
<proteinExistence type="predicted"/>
<protein>
    <submittedName>
        <fullName evidence="1">Uncharacterized protein</fullName>
    </submittedName>
</protein>
<keyword evidence="2" id="KW-1185">Reference proteome</keyword>
<dbReference type="AlphaFoldDB" id="A0A1H0T313"/>
<sequence length="194" mass="20904">MISTTSLAEYATGSRRRRTEIVAAQLVAGDVQFYRPILDAIRVAVSVGDLSVLARTVEQAELTGQPRAFAEIADGFMGWWSKAKAVPIRCGASALRVGDVDLSVVPHLAVRSSAGDQVIMFHFKEQPLERDAAHAALRILQICMDDLVPGGSALMVDVRRGKEHRLARNVNLASVDAWLTASASAFASHLRAAL</sequence>
<dbReference type="STRING" id="504798.SAMN05421871_111153"/>
<name>A0A1H0T313_9PSEU</name>
<reference evidence="2" key="1">
    <citation type="submission" date="2016-10" db="EMBL/GenBank/DDBJ databases">
        <authorList>
            <person name="Varghese N."/>
            <person name="Submissions S."/>
        </authorList>
    </citation>
    <scope>NUCLEOTIDE SEQUENCE [LARGE SCALE GENOMIC DNA]</scope>
    <source>
        <strain evidence="2">IBRC-M 10655</strain>
    </source>
</reference>
<dbReference type="OrthoDB" id="3396976at2"/>